<dbReference type="SUPFAM" id="SSF53474">
    <property type="entry name" value="alpha/beta-Hydrolases"/>
    <property type="match status" value="1"/>
</dbReference>
<dbReference type="PRINTS" id="PR00154">
    <property type="entry name" value="AMPBINDING"/>
</dbReference>
<gene>
    <name evidence="6" type="ordered locus">AMED_4800</name>
</gene>
<dbReference type="PATRIC" id="fig|749927.5.peg.4965"/>
<dbReference type="InterPro" id="IPR023213">
    <property type="entry name" value="CAT-like_dom_sf"/>
</dbReference>
<dbReference type="SMART" id="SM00824">
    <property type="entry name" value="PKS_TE"/>
    <property type="match status" value="1"/>
</dbReference>
<evidence type="ECO:0000313" key="7">
    <source>
        <dbReference type="Proteomes" id="UP000000328"/>
    </source>
</evidence>
<dbReference type="Pfam" id="PF00550">
    <property type="entry name" value="PP-binding"/>
    <property type="match status" value="2"/>
</dbReference>
<dbReference type="CDD" id="cd05930">
    <property type="entry name" value="A_NRPS"/>
    <property type="match status" value="1"/>
</dbReference>
<dbReference type="GeneID" id="92872514"/>
<dbReference type="SUPFAM" id="SSF56801">
    <property type="entry name" value="Acetyl-CoA synthetase-like"/>
    <property type="match status" value="2"/>
</dbReference>
<dbReference type="Gene3D" id="3.30.559.30">
    <property type="entry name" value="Nonribosomal peptide synthetase, condensation domain"/>
    <property type="match status" value="2"/>
</dbReference>
<evidence type="ECO:0000313" key="6">
    <source>
        <dbReference type="EMBL" id="ADJ46566.1"/>
    </source>
</evidence>
<dbReference type="CDD" id="cd19531">
    <property type="entry name" value="LCL_NRPS-like"/>
    <property type="match status" value="2"/>
</dbReference>
<dbReference type="FunFam" id="2.30.38.10:FF:000001">
    <property type="entry name" value="Non-ribosomal peptide synthetase PvdI"/>
    <property type="match status" value="1"/>
</dbReference>
<dbReference type="Gene3D" id="2.30.38.10">
    <property type="entry name" value="Luciferase, Domain 3"/>
    <property type="match status" value="2"/>
</dbReference>
<dbReference type="InterPro" id="IPR020806">
    <property type="entry name" value="PKS_PP-bd"/>
</dbReference>
<dbReference type="SMART" id="SM00823">
    <property type="entry name" value="PKS_PP"/>
    <property type="match status" value="2"/>
</dbReference>
<dbReference type="InterPro" id="IPR045851">
    <property type="entry name" value="AMP-bd_C_sf"/>
</dbReference>
<dbReference type="InterPro" id="IPR001242">
    <property type="entry name" value="Condensation_dom"/>
</dbReference>
<dbReference type="CDD" id="cd12116">
    <property type="entry name" value="A_NRPS_Ta1_like"/>
    <property type="match status" value="1"/>
</dbReference>
<feature type="domain" description="Carrier" evidence="5">
    <location>
        <begin position="984"/>
        <end position="1059"/>
    </location>
</feature>
<evidence type="ECO:0000256" key="4">
    <source>
        <dbReference type="SAM" id="MobiDB-lite"/>
    </source>
</evidence>
<evidence type="ECO:0000256" key="1">
    <source>
        <dbReference type="ARBA" id="ARBA00001957"/>
    </source>
</evidence>
<dbReference type="Gene3D" id="3.30.300.30">
    <property type="match status" value="2"/>
</dbReference>
<dbReference type="InterPro" id="IPR010071">
    <property type="entry name" value="AA_adenyl_dom"/>
</dbReference>
<dbReference type="FunFam" id="3.40.50.980:FF:000001">
    <property type="entry name" value="Non-ribosomal peptide synthetase"/>
    <property type="match status" value="1"/>
</dbReference>
<sequence>MSTPTMSPAVREALNRRLRAAHDRATDESPPPAAGPAVLSEQQRWVWTADQLAAGTPLYNIPRALHVRGALDPAAVITALRAVLERHHVLRTVYRDTDGTPVPVVLAAGTQVPVVDLTGVPEPAEQALTYARQEAARPFDLAHDVPVRMSLVRCADDDWYLVAVLHHIAVDATSLGVFWREFGAAYRAALAHRAPEFAPLPGQYAGYAAWQRELLAGTGADADLAYWRTRLAAPTPLQLPADHPRPAVRSGEGTRVPFAFPAATARAVREFCATHRVTPYAVLMAAFTAVLARWTGQDDVAVGTPIALRPQVRFEPLIGLFVNTSVLRPALADDPPFVTLLDRVREDTFAAYDHQGVPFTRLVQALQPVRDASRNPLFDVLFTVQGESGTTLAAPGLTTSELPLASATAKVDLALTVIDGETLSGTLEYDSALFTAATAHRFAGSYLALLLDAVTAPGTRVSELAVLTGHDAAALAARNETTVRYASSATIPELFAVVARRQPATTAVRCGSELMSYGELDVASDAIAAVLRERGAGPDARVALYVGRTCSMIAAMLGVLKAGAAYVPVDPQYPAARIRHILGDARAALVLTTTDLLDRLDLPAGVTALCVDDLPASVPGPPAGPSPDDLAYVIYTSGSTGRPKGVMVPHRGVLNLSASMIRDLGIGPGDTVAALASYAFDMSVPELITPLLAGATIAVVPRDTAMDPEALAALIAEAGVSVMQATPTTWRMLLDTGFTAPHLRAVAGAEAVPPVLAAELAAKVAQLWNYYGPTETTVWSVRTAIGDAAPDRPLPIGTPLDNTTVHVLDARMRPVPPGVVGEIFLGGDGVTRGYHGRPGLTAQRFVPDPAGSAGRLYRTSDLARWRADGTLEYLGRADSQVKVRGHRIELSEVETILATHSDVARAAATVFGGDGDRRLTGYVVWHGTGDLDAVREHLRRHLPEYMVPSALVELETLPLNANGKVDRAALPEPSVPTAGAGSVAPRTPLEHAVAGVVADVLGLPSIGVHDDFFAVGGHSLHAIRVVTRLRAQYGVTLPVQRLFTGPTVAGLCAVLAEAGADASAESVGLTRRPAGTVAPLSPTQRQMWFLDRLGERAGELNVHTVLRLTGELDLAALQAALTTVADRHEVLRARFETHDGEPVQVPQAGCPRVEVTDLTAVAETDLPVKADAAVAQEIATPIDLTAPPLLRMRVVRLRPDEQLLVVVVHHAAMDGWSWTVLREELSTAYAAHVVGRTPELPELALGYGDVAYWQHHRDAGAVANDLEFWRTQLADAPSGELATDHPRPPVRSGRGAEVRWAFPAELTAAIRAYGREHGTTAFQTLLGAFQYLLAEYTHAGETIVGTPVAGRADPAVERLIGCFINFLALRADVTGDPTFAELTGRARDGLLAALDHQGVPFGDLVAQLRPERDASRNPFFQVLFTMDDDSVGHLEFAGTTAEQLHPAATTAKFDLVASLLDRGTRIHGSFVYATDLFEHRTVERFAAAFQALVEQAVAAPDIPLSRLTPSTPEELPAATPDAAVAPVHEQVAAQAAATPDAIAVRFGEERLSYAELDARANRLAHWLLGRGVRADEPVGIAQHRGPALVVSLLGVLKAGGGYVAVDPAHPAAHNAEVLRHCGSRLVLAGADLAGPLAQHTPAESSVVDVGAVDLAAHPATDPGVGADLDRLAAIFYTSGSTGTPKGIATTHRGPANYLRYLRAVTALSGQDIVPQIAGTRFDASVREIFGTLGQGAQLVVLTDEQAKDPYAITRIVTEHRVTALMSLVPSMVSALAIGAGEPGYDGTSLRLAMVGGEVLGAQHVRDAAKIGPRMRLVNHYGPTECTMTSTYHTLEGRDGIDGAAPIGRPIPGARGYVLGREGRPVPAGAVGELYLATPGLARGYAGAAGATAARFVPDPWGPAGGRMYRTGDLVRWAPDGRLRFHGRVDQQLKLRGIRIEPGEIEAAITALPGVRAAAVVPRGEALQRELVAFLVLDTDVTDVAAIAARMTAQLPSHLVPSRFATLAELPLTPTGKVDRRALLATPVDDLAALGGEVVAPRDAVELRMAGVWERLLERGPIGVHDDFFAVGGHSLKAVQLVDAIKQEFDVVLPLNTVFTRPTVEGLCTALDDVPAGLVVPLARRGGTGTPLFLIHPQGGDVCCYAAMARELADDRDVYGIEAVGLNTDEPPLDRLEDMVERYLVELRQVQPHGPYALAGWSYGGNVAYAMALRLEAEGEEIEFLGPIDARVFGRDGVEQWYRDKSDAERFRIGAELGADGVADLDEQDFFDVLLRDAHAKGRLAPRAGSATVRRMMRVFTANGYAAEKYANTARVRADVHLFRARDKHPALPNPKVDPQGWQERTDGRLHVVELAGNHHDVVYPPRAAETARHLKAALSAAAESREGNRV</sequence>
<name>A0A0H3D7C1_AMYMU</name>
<reference evidence="6 7" key="1">
    <citation type="journal article" date="2010" name="Cell Res.">
        <title>Complete genome sequence of the rifamycin SV-producing Amycolatopsis mediterranei U32 revealed its genetic characteristics in phylogeny and metabolism.</title>
        <authorList>
            <person name="Zhao W."/>
            <person name="Zhong Y."/>
            <person name="Yuan H."/>
            <person name="Wang J."/>
            <person name="Zheng H."/>
            <person name="Wang Y."/>
            <person name="Cen X."/>
            <person name="Xu F."/>
            <person name="Bai J."/>
            <person name="Han X."/>
            <person name="Lu G."/>
            <person name="Zhu Y."/>
            <person name="Shao Z."/>
            <person name="Yan H."/>
            <person name="Li C."/>
            <person name="Peng N."/>
            <person name="Zhang Z."/>
            <person name="Zhang Y."/>
            <person name="Lin W."/>
            <person name="Fan Y."/>
            <person name="Qin Z."/>
            <person name="Hu Y."/>
            <person name="Zhu B."/>
            <person name="Wang S."/>
            <person name="Ding X."/>
            <person name="Zhao G.P."/>
        </authorList>
    </citation>
    <scope>NUCLEOTIDE SEQUENCE [LARGE SCALE GENOMIC DNA]</scope>
    <source>
        <strain evidence="7">U-32</strain>
    </source>
</reference>
<proteinExistence type="predicted"/>
<comment type="cofactor">
    <cofactor evidence="1">
        <name>pantetheine 4'-phosphate</name>
        <dbReference type="ChEBI" id="CHEBI:47942"/>
    </cofactor>
</comment>
<dbReference type="Pfam" id="PF00501">
    <property type="entry name" value="AMP-binding"/>
    <property type="match status" value="2"/>
</dbReference>
<dbReference type="SUPFAM" id="SSF52777">
    <property type="entry name" value="CoA-dependent acyltransferases"/>
    <property type="match status" value="4"/>
</dbReference>
<dbReference type="InterPro" id="IPR009081">
    <property type="entry name" value="PP-bd_ACP"/>
</dbReference>
<protein>
    <submittedName>
        <fullName evidence="6">Non-ribosomal peptide synthetase</fullName>
    </submittedName>
</protein>
<dbReference type="Gene3D" id="3.40.50.980">
    <property type="match status" value="4"/>
</dbReference>
<dbReference type="PROSITE" id="PS00455">
    <property type="entry name" value="AMP_BINDING"/>
    <property type="match status" value="2"/>
</dbReference>
<evidence type="ECO:0000256" key="3">
    <source>
        <dbReference type="ARBA" id="ARBA00022553"/>
    </source>
</evidence>
<dbReference type="GO" id="GO:0003824">
    <property type="term" value="F:catalytic activity"/>
    <property type="evidence" value="ECO:0007669"/>
    <property type="project" value="InterPro"/>
</dbReference>
<dbReference type="GO" id="GO:0043041">
    <property type="term" value="P:amino acid activation for nonribosomal peptide biosynthetic process"/>
    <property type="evidence" value="ECO:0007669"/>
    <property type="project" value="TreeGrafter"/>
</dbReference>
<dbReference type="NCBIfam" id="TIGR01733">
    <property type="entry name" value="AA-adenyl-dom"/>
    <property type="match status" value="2"/>
</dbReference>
<dbReference type="KEGG" id="amd:AMED_4800"/>
<dbReference type="FunFam" id="3.40.50.12780:FF:000012">
    <property type="entry name" value="Non-ribosomal peptide synthetase"/>
    <property type="match status" value="1"/>
</dbReference>
<dbReference type="SUPFAM" id="SSF47336">
    <property type="entry name" value="ACP-like"/>
    <property type="match status" value="2"/>
</dbReference>
<dbReference type="PANTHER" id="PTHR45527">
    <property type="entry name" value="NONRIBOSOMAL PEPTIDE SYNTHETASE"/>
    <property type="match status" value="1"/>
</dbReference>
<accession>A0A0H3D7C1</accession>
<dbReference type="GO" id="GO:0008610">
    <property type="term" value="P:lipid biosynthetic process"/>
    <property type="evidence" value="ECO:0007669"/>
    <property type="project" value="UniProtKB-ARBA"/>
</dbReference>
<evidence type="ECO:0000256" key="2">
    <source>
        <dbReference type="ARBA" id="ARBA00022450"/>
    </source>
</evidence>
<dbReference type="Pfam" id="PF00975">
    <property type="entry name" value="Thioesterase"/>
    <property type="match status" value="1"/>
</dbReference>
<dbReference type="FunFam" id="1.10.1200.10:FF:000016">
    <property type="entry name" value="Non-ribosomal peptide synthase"/>
    <property type="match status" value="1"/>
</dbReference>
<dbReference type="GO" id="GO:0031177">
    <property type="term" value="F:phosphopantetheine binding"/>
    <property type="evidence" value="ECO:0007669"/>
    <property type="project" value="InterPro"/>
</dbReference>
<dbReference type="GO" id="GO:0005737">
    <property type="term" value="C:cytoplasm"/>
    <property type="evidence" value="ECO:0007669"/>
    <property type="project" value="TreeGrafter"/>
</dbReference>
<dbReference type="InterPro" id="IPR000873">
    <property type="entry name" value="AMP-dep_synth/lig_dom"/>
</dbReference>
<organism evidence="6 7">
    <name type="scientific">Amycolatopsis mediterranei (strain U-32)</name>
    <dbReference type="NCBI Taxonomy" id="749927"/>
    <lineage>
        <taxon>Bacteria</taxon>
        <taxon>Bacillati</taxon>
        <taxon>Actinomycetota</taxon>
        <taxon>Actinomycetes</taxon>
        <taxon>Pseudonocardiales</taxon>
        <taxon>Pseudonocardiaceae</taxon>
        <taxon>Amycolatopsis</taxon>
    </lineage>
</organism>
<dbReference type="Pfam" id="PF00668">
    <property type="entry name" value="Condensation"/>
    <property type="match status" value="2"/>
</dbReference>
<dbReference type="InterPro" id="IPR020845">
    <property type="entry name" value="AMP-binding_CS"/>
</dbReference>
<evidence type="ECO:0000259" key="5">
    <source>
        <dbReference type="PROSITE" id="PS50075"/>
    </source>
</evidence>
<dbReference type="GO" id="GO:0072330">
    <property type="term" value="P:monocarboxylic acid biosynthetic process"/>
    <property type="evidence" value="ECO:0007669"/>
    <property type="project" value="UniProtKB-ARBA"/>
</dbReference>
<dbReference type="OrthoDB" id="2378856at2"/>
<dbReference type="Pfam" id="PF13193">
    <property type="entry name" value="AMP-binding_C"/>
    <property type="match status" value="2"/>
</dbReference>
<dbReference type="InterPro" id="IPR006162">
    <property type="entry name" value="Ppantetheine_attach_site"/>
</dbReference>
<dbReference type="Gene3D" id="3.40.50.1820">
    <property type="entry name" value="alpha/beta hydrolase"/>
    <property type="match status" value="1"/>
</dbReference>
<dbReference type="PANTHER" id="PTHR45527:SF1">
    <property type="entry name" value="FATTY ACID SYNTHASE"/>
    <property type="match status" value="1"/>
</dbReference>
<dbReference type="InterPro" id="IPR001031">
    <property type="entry name" value="Thioesterase"/>
</dbReference>
<dbReference type="InterPro" id="IPR020459">
    <property type="entry name" value="AMP-binding"/>
</dbReference>
<keyword evidence="2" id="KW-0596">Phosphopantetheine</keyword>
<dbReference type="InterPro" id="IPR029058">
    <property type="entry name" value="AB_hydrolase_fold"/>
</dbReference>
<dbReference type="Gene3D" id="1.10.1200.10">
    <property type="entry name" value="ACP-like"/>
    <property type="match status" value="2"/>
</dbReference>
<dbReference type="InterPro" id="IPR025110">
    <property type="entry name" value="AMP-bd_C"/>
</dbReference>
<keyword evidence="3" id="KW-0597">Phosphoprotein</keyword>
<dbReference type="Proteomes" id="UP000000328">
    <property type="component" value="Chromosome"/>
</dbReference>
<dbReference type="InterPro" id="IPR036736">
    <property type="entry name" value="ACP-like_sf"/>
</dbReference>
<dbReference type="eggNOG" id="COG3319">
    <property type="taxonomic scope" value="Bacteria"/>
</dbReference>
<dbReference type="HOGENOM" id="CLU_000022_0_4_11"/>
<dbReference type="RefSeq" id="WP_013226632.1">
    <property type="nucleotide sequence ID" value="NC_014318.1"/>
</dbReference>
<dbReference type="EMBL" id="CP002000">
    <property type="protein sequence ID" value="ADJ46566.1"/>
    <property type="molecule type" value="Genomic_DNA"/>
</dbReference>
<dbReference type="PROSITE" id="PS50075">
    <property type="entry name" value="CARRIER"/>
    <property type="match status" value="2"/>
</dbReference>
<dbReference type="PROSITE" id="PS00012">
    <property type="entry name" value="PHOSPHOPANTETHEINE"/>
    <property type="match status" value="2"/>
</dbReference>
<dbReference type="GO" id="GO:0044550">
    <property type="term" value="P:secondary metabolite biosynthetic process"/>
    <property type="evidence" value="ECO:0007669"/>
    <property type="project" value="TreeGrafter"/>
</dbReference>
<dbReference type="Gene3D" id="3.30.559.10">
    <property type="entry name" value="Chloramphenicol acetyltransferase-like domain"/>
    <property type="match status" value="2"/>
</dbReference>
<dbReference type="eggNOG" id="COG1020">
    <property type="taxonomic scope" value="Bacteria"/>
</dbReference>
<dbReference type="FunFam" id="1.10.1200.10:FF:000005">
    <property type="entry name" value="Nonribosomal peptide synthetase 1"/>
    <property type="match status" value="1"/>
</dbReference>
<feature type="domain" description="Carrier" evidence="5">
    <location>
        <begin position="2039"/>
        <end position="2114"/>
    </location>
</feature>
<dbReference type="InterPro" id="IPR020802">
    <property type="entry name" value="TesA-like"/>
</dbReference>
<feature type="region of interest" description="Disordered" evidence="4">
    <location>
        <begin position="20"/>
        <end position="39"/>
    </location>
</feature>